<feature type="compositionally biased region" description="Basic and acidic residues" evidence="4">
    <location>
        <begin position="1"/>
        <end position="20"/>
    </location>
</feature>
<dbReference type="SMART" id="SM00543">
    <property type="entry name" value="MIF4G"/>
    <property type="match status" value="3"/>
</dbReference>
<keyword evidence="2" id="KW-0963">Cytoplasm</keyword>
<dbReference type="Proteomes" id="UP001497512">
    <property type="component" value="Chromosome 3"/>
</dbReference>
<feature type="compositionally biased region" description="Basic and acidic residues" evidence="4">
    <location>
        <begin position="1042"/>
        <end position="1053"/>
    </location>
</feature>
<feature type="region of interest" description="Disordered" evidence="4">
    <location>
        <begin position="1179"/>
        <end position="1234"/>
    </location>
</feature>
<reference evidence="6" key="1">
    <citation type="submission" date="2024-02" db="EMBL/GenBank/DDBJ databases">
        <authorList>
            <consortium name="ELIXIR-Norway"/>
            <consortium name="Elixir Norway"/>
        </authorList>
    </citation>
    <scope>NUCLEOTIDE SEQUENCE</scope>
</reference>
<dbReference type="InterPro" id="IPR039762">
    <property type="entry name" value="Nmd2/UPF2"/>
</dbReference>
<dbReference type="Gene3D" id="1.25.40.180">
    <property type="match status" value="3"/>
</dbReference>
<feature type="compositionally biased region" description="Basic and acidic residues" evidence="4">
    <location>
        <begin position="28"/>
        <end position="62"/>
    </location>
</feature>
<keyword evidence="7" id="KW-1185">Reference proteome</keyword>
<evidence type="ECO:0000313" key="7">
    <source>
        <dbReference type="Proteomes" id="UP001497512"/>
    </source>
</evidence>
<dbReference type="InterPro" id="IPR003890">
    <property type="entry name" value="MIF4G-like_typ-3"/>
</dbReference>
<feature type="region of interest" description="Disordered" evidence="4">
    <location>
        <begin position="1094"/>
        <end position="1118"/>
    </location>
</feature>
<dbReference type="InterPro" id="IPR016024">
    <property type="entry name" value="ARM-type_fold"/>
</dbReference>
<dbReference type="InterPro" id="IPR007193">
    <property type="entry name" value="Upf2/Nmd2_C"/>
</dbReference>
<feature type="region of interest" description="Disordered" evidence="4">
    <location>
        <begin position="436"/>
        <end position="491"/>
    </location>
</feature>
<dbReference type="EMBL" id="OZ019895">
    <property type="protein sequence ID" value="CAK9219904.1"/>
    <property type="molecule type" value="Genomic_DNA"/>
</dbReference>
<evidence type="ECO:0000256" key="3">
    <source>
        <dbReference type="SAM" id="Coils"/>
    </source>
</evidence>
<protein>
    <recommendedName>
        <fullName evidence="5">MIF4G domain-containing protein</fullName>
    </recommendedName>
</protein>
<dbReference type="Pfam" id="PF02854">
    <property type="entry name" value="MIF4G"/>
    <property type="match status" value="3"/>
</dbReference>
<feature type="coiled-coil region" evidence="3">
    <location>
        <begin position="913"/>
        <end position="940"/>
    </location>
</feature>
<feature type="domain" description="MIF4G" evidence="5">
    <location>
        <begin position="702"/>
        <end position="903"/>
    </location>
</feature>
<evidence type="ECO:0000256" key="4">
    <source>
        <dbReference type="SAM" id="MobiDB-lite"/>
    </source>
</evidence>
<feature type="region of interest" description="Disordered" evidence="4">
    <location>
        <begin position="1"/>
        <end position="62"/>
    </location>
</feature>
<keyword evidence="3" id="KW-0175">Coiled coil</keyword>
<feature type="coiled-coil region" evidence="3">
    <location>
        <begin position="289"/>
        <end position="319"/>
    </location>
</feature>
<feature type="region of interest" description="Disordered" evidence="4">
    <location>
        <begin position="357"/>
        <end position="381"/>
    </location>
</feature>
<gene>
    <name evidence="6" type="ORF">CSSPTR1EN2_LOCUS14973</name>
</gene>
<feature type="compositionally biased region" description="Gly residues" evidence="4">
    <location>
        <begin position="1203"/>
        <end position="1217"/>
    </location>
</feature>
<feature type="compositionally biased region" description="Acidic residues" evidence="4">
    <location>
        <begin position="1000"/>
        <end position="1041"/>
    </location>
</feature>
<dbReference type="Gene3D" id="4.10.80.160">
    <property type="match status" value="1"/>
</dbReference>
<feature type="compositionally biased region" description="Basic and acidic residues" evidence="4">
    <location>
        <begin position="440"/>
        <end position="491"/>
    </location>
</feature>
<proteinExistence type="predicted"/>
<feature type="domain" description="MIF4G" evidence="5">
    <location>
        <begin position="89"/>
        <end position="325"/>
    </location>
</feature>
<evidence type="ECO:0000256" key="2">
    <source>
        <dbReference type="ARBA" id="ARBA00022490"/>
    </source>
</evidence>
<evidence type="ECO:0000259" key="5">
    <source>
        <dbReference type="SMART" id="SM00543"/>
    </source>
</evidence>
<dbReference type="PANTHER" id="PTHR12839:SF7">
    <property type="entry name" value="REGULATOR OF NONSENSE TRANSCRIPTS 2"/>
    <property type="match status" value="1"/>
</dbReference>
<evidence type="ECO:0000313" key="6">
    <source>
        <dbReference type="EMBL" id="CAK9219904.1"/>
    </source>
</evidence>
<evidence type="ECO:0000256" key="1">
    <source>
        <dbReference type="ARBA" id="ARBA00004496"/>
    </source>
</evidence>
<feature type="domain" description="MIF4G" evidence="5">
    <location>
        <begin position="499"/>
        <end position="687"/>
    </location>
</feature>
<sequence>MGRKEEKGMESTQQEGEKGETMQVVEVTTHDDDDHAGETGHRSKDEDEEALARVEEMRKSAEAKRALRQANLAPERPDASFFKTLDSSIKRNTAVIKKLKQINEEQKESLLEELRVVNLSKFVSEAVAAILDAKLKSSDINAAVQVCSLLHQRYKDFAPTLLTGLQKMFFPGKGDEIESDRSSRAMRKRSTLRLLMELYFCGVFEEGNLFVNIVKDLTNTDHLRDRETTQTNLSLLVSFARQGRGLLSLPLSGQDGQEELYKELSMTADQKKLLRKMFQSFLDAVVELLQSEHVALRQLEQENARMLNAKGELSEENATAYEKLRKSYEHLFRNISALAEAMDTQPPVMPEDGHTTRVTSGDDGVSQLAGKEPAAPEPIWDDEDTRSFYESLPDLRAFVPAVLLGEAEPKGAEASHKTTETLEVMPELEGQILEVQSAASDDKVATLASERPREKEKDDKDKSREVEDKGKEKEKEGEKKGEKEMEKEKVKGVEGASLDSLLQRLPGCVSRDLIDQLTVDFCYLNSKSSRKKLIRTLFNVPRTSLELIPYYSRMIATLSTCMKDISPMILQLLEEEFNFLMTKKDQMNIETKIRNIRFLGELAKFRVASPGLIFSCLKSCLDDFTHHNIDVACNLLETCGRFLYRLPETSLRMGNMLEIIMRLKNVKNLDARHSTLVENAYYQCKPPERSARVSKVRPPLHQYIRKLLFTDLDKTSIERILRQLRKLPWIECEPYLLNCFMKVYKGKYSQVHLMASLTAGLSRYHDGFAVAVVDEVLEEIRVGLEMNDYGMQQRRIAYMRFLGELYSYRLIDSPVIFDTLYLIIFFGYGTAEQDTLDPPEDCFRLRMIITLLETCGQFFDRGSSKRRLDRFLLYFQRYVLSKGVIPLDVEFDLQDLFADLRPKMVRYATYEEVNQAILELEEADCNLAASEKEKNSLHSNGTALADGEVQVTSAGSVTGREMQNNGAVSHEARPSEADGAGLVDDGDTETETESGSMEGDGQEEEEDLEEDKYPDHDDEGDDELEAEELEGGADTAGSEEEEKVKVMQKKVPETDPAEEAEFDREYRALLQESLDSRKLEMRARPTLNMTIPLNLFDGSKDHSRGGGTDIESGDEVVDDQANGSSVQFRVLVKKGNKQQTKQLRIPQDCSLVQSTKQKEAAELEEKQDIKRLVLEYNERDEEDRAGTGPQPMNWASYQTGPVVGRGRGSLVEGGGRLGNARQRRPVAAGYGRRR</sequence>
<accession>A0ABP0UF40</accession>
<name>A0ABP0UF40_9BRYO</name>
<dbReference type="SUPFAM" id="SSF48371">
    <property type="entry name" value="ARM repeat"/>
    <property type="match status" value="3"/>
</dbReference>
<dbReference type="PANTHER" id="PTHR12839">
    <property type="entry name" value="NONSENSE-MEDIATED MRNA DECAY PROTEIN 2 UP-FRAMESHIFT SUPPRESSOR 2"/>
    <property type="match status" value="1"/>
</dbReference>
<comment type="subcellular location">
    <subcellularLocation>
        <location evidence="1">Cytoplasm</location>
    </subcellularLocation>
</comment>
<feature type="region of interest" description="Disordered" evidence="4">
    <location>
        <begin position="963"/>
        <end position="1064"/>
    </location>
</feature>
<dbReference type="Pfam" id="PF04050">
    <property type="entry name" value="Upf2"/>
    <property type="match status" value="1"/>
</dbReference>
<organism evidence="6 7">
    <name type="scientific">Sphagnum troendelagicum</name>
    <dbReference type="NCBI Taxonomy" id="128251"/>
    <lineage>
        <taxon>Eukaryota</taxon>
        <taxon>Viridiplantae</taxon>
        <taxon>Streptophyta</taxon>
        <taxon>Embryophyta</taxon>
        <taxon>Bryophyta</taxon>
        <taxon>Sphagnophytina</taxon>
        <taxon>Sphagnopsida</taxon>
        <taxon>Sphagnales</taxon>
        <taxon>Sphagnaceae</taxon>
        <taxon>Sphagnum</taxon>
    </lineage>
</organism>